<evidence type="ECO:0000259" key="2">
    <source>
        <dbReference type="PROSITE" id="PS50041"/>
    </source>
</evidence>
<accession>A0A6P8Y0R7</accession>
<dbReference type="InterPro" id="IPR050111">
    <property type="entry name" value="C-type_lectin/snaclec_domain"/>
</dbReference>
<dbReference type="Gene3D" id="3.10.100.10">
    <property type="entry name" value="Mannose-Binding Protein A, subunit A"/>
    <property type="match status" value="1"/>
</dbReference>
<gene>
    <name evidence="4" type="primary">LOC117578240</name>
</gene>
<evidence type="ECO:0000313" key="4">
    <source>
        <dbReference type="RefSeq" id="XP_034119548.1"/>
    </source>
</evidence>
<dbReference type="OrthoDB" id="7773875at2759"/>
<keyword evidence="3" id="KW-1185">Reference proteome</keyword>
<feature type="chain" id="PRO_5027567329" evidence="1">
    <location>
        <begin position="21"/>
        <end position="178"/>
    </location>
</feature>
<sequence>MFKNSARLVSLFAWLAISLAHTITPTIKEGATDLQVTPFVQIGNGYYYFENTIKANWFAAFEACRRMDASLISLETTQEWQAIANHLNSFGYPNHYWTSGTDLAKQSEHVWFANGKALTIDAWARGQPDNAGNNEHCDHLVYNRENPLVREMNDQPCTANMNYICEARQPYTVSFVVW</sequence>
<evidence type="ECO:0000256" key="1">
    <source>
        <dbReference type="SAM" id="SignalP"/>
    </source>
</evidence>
<evidence type="ECO:0000313" key="3">
    <source>
        <dbReference type="Proteomes" id="UP000515160"/>
    </source>
</evidence>
<dbReference type="SMART" id="SM00034">
    <property type="entry name" value="CLECT"/>
    <property type="match status" value="1"/>
</dbReference>
<dbReference type="GeneID" id="117578240"/>
<dbReference type="InterPro" id="IPR001304">
    <property type="entry name" value="C-type_lectin-like"/>
</dbReference>
<dbReference type="SUPFAM" id="SSF56436">
    <property type="entry name" value="C-type lectin-like"/>
    <property type="match status" value="1"/>
</dbReference>
<feature type="domain" description="C-type lectin" evidence="2">
    <location>
        <begin position="42"/>
        <end position="166"/>
    </location>
</feature>
<organism evidence="3 4">
    <name type="scientific">Drosophila albomicans</name>
    <name type="common">Fruit fly</name>
    <dbReference type="NCBI Taxonomy" id="7291"/>
    <lineage>
        <taxon>Eukaryota</taxon>
        <taxon>Metazoa</taxon>
        <taxon>Ecdysozoa</taxon>
        <taxon>Arthropoda</taxon>
        <taxon>Hexapoda</taxon>
        <taxon>Insecta</taxon>
        <taxon>Pterygota</taxon>
        <taxon>Neoptera</taxon>
        <taxon>Endopterygota</taxon>
        <taxon>Diptera</taxon>
        <taxon>Brachycera</taxon>
        <taxon>Muscomorpha</taxon>
        <taxon>Ephydroidea</taxon>
        <taxon>Drosophilidae</taxon>
        <taxon>Drosophila</taxon>
    </lineage>
</organism>
<dbReference type="Proteomes" id="UP000515160">
    <property type="component" value="Chromosome X"/>
</dbReference>
<dbReference type="InterPro" id="IPR016186">
    <property type="entry name" value="C-type_lectin-like/link_sf"/>
</dbReference>
<name>A0A6P8Y0R7_DROAB</name>
<keyword evidence="1" id="KW-0732">Signal</keyword>
<dbReference type="AlphaFoldDB" id="A0A6P8Y0R7"/>
<dbReference type="InterPro" id="IPR016187">
    <property type="entry name" value="CTDL_fold"/>
</dbReference>
<dbReference type="PROSITE" id="PS50041">
    <property type="entry name" value="C_TYPE_LECTIN_2"/>
    <property type="match status" value="1"/>
</dbReference>
<proteinExistence type="predicted"/>
<dbReference type="CDD" id="cd00037">
    <property type="entry name" value="CLECT"/>
    <property type="match status" value="1"/>
</dbReference>
<dbReference type="PANTHER" id="PTHR22803">
    <property type="entry name" value="MANNOSE, PHOSPHOLIPASE, LECTIN RECEPTOR RELATED"/>
    <property type="match status" value="1"/>
</dbReference>
<protein>
    <submittedName>
        <fullName evidence="4">C-type lectin 37Da-like</fullName>
    </submittedName>
</protein>
<feature type="signal peptide" evidence="1">
    <location>
        <begin position="1"/>
        <end position="20"/>
    </location>
</feature>
<dbReference type="Pfam" id="PF00059">
    <property type="entry name" value="Lectin_C"/>
    <property type="match status" value="1"/>
</dbReference>
<dbReference type="RefSeq" id="XP_034119548.1">
    <property type="nucleotide sequence ID" value="XM_034263657.2"/>
</dbReference>
<reference evidence="4" key="1">
    <citation type="submission" date="2025-08" db="UniProtKB">
        <authorList>
            <consortium name="RefSeq"/>
        </authorList>
    </citation>
    <scope>IDENTIFICATION</scope>
    <source>
        <strain evidence="4">15112-1751.03</strain>
        <tissue evidence="4">Whole Adult</tissue>
    </source>
</reference>